<evidence type="ECO:0000313" key="7">
    <source>
        <dbReference type="EMBL" id="KAK8880504.1"/>
    </source>
</evidence>
<gene>
    <name evidence="7" type="ORF">M9Y10_003180</name>
</gene>
<dbReference type="PANTHER" id="PTHR19432">
    <property type="entry name" value="SUGAR TRANSPORTER"/>
    <property type="match status" value="1"/>
</dbReference>
<name>A0ABR2JNV4_9EUKA</name>
<feature type="transmembrane region" description="Helical" evidence="6">
    <location>
        <begin position="393"/>
        <end position="413"/>
    </location>
</feature>
<feature type="transmembrane region" description="Helical" evidence="6">
    <location>
        <begin position="61"/>
        <end position="81"/>
    </location>
</feature>
<feature type="transmembrane region" description="Helical" evidence="6">
    <location>
        <begin position="331"/>
        <end position="350"/>
    </location>
</feature>
<keyword evidence="4 6" id="KW-1133">Transmembrane helix</keyword>
<dbReference type="InterPro" id="IPR011701">
    <property type="entry name" value="MFS"/>
</dbReference>
<reference evidence="7 8" key="1">
    <citation type="submission" date="2024-04" db="EMBL/GenBank/DDBJ databases">
        <title>Tritrichomonas musculus Genome.</title>
        <authorList>
            <person name="Alves-Ferreira E."/>
            <person name="Grigg M."/>
            <person name="Lorenzi H."/>
            <person name="Galac M."/>
        </authorList>
    </citation>
    <scope>NUCLEOTIDE SEQUENCE [LARGE SCALE GENOMIC DNA]</scope>
    <source>
        <strain evidence="7 8">EAF2021</strain>
    </source>
</reference>
<comment type="subcellular location">
    <subcellularLocation>
        <location evidence="1">Membrane</location>
        <topology evidence="1">Multi-pass membrane protein</topology>
    </subcellularLocation>
</comment>
<evidence type="ECO:0000256" key="6">
    <source>
        <dbReference type="SAM" id="Phobius"/>
    </source>
</evidence>
<keyword evidence="8" id="KW-1185">Reference proteome</keyword>
<dbReference type="Pfam" id="PF07690">
    <property type="entry name" value="MFS_1"/>
    <property type="match status" value="1"/>
</dbReference>
<feature type="transmembrane region" description="Helical" evidence="6">
    <location>
        <begin position="356"/>
        <end position="381"/>
    </location>
</feature>
<dbReference type="Gene3D" id="1.20.1250.20">
    <property type="entry name" value="MFS general substrate transporter like domains"/>
    <property type="match status" value="1"/>
</dbReference>
<dbReference type="SUPFAM" id="SSF103473">
    <property type="entry name" value="MFS general substrate transporter"/>
    <property type="match status" value="1"/>
</dbReference>
<evidence type="ECO:0000256" key="3">
    <source>
        <dbReference type="ARBA" id="ARBA00022692"/>
    </source>
</evidence>
<protein>
    <recommendedName>
        <fullName evidence="9">Major facilitator superfamily transporter</fullName>
    </recommendedName>
</protein>
<feature type="transmembrane region" description="Helical" evidence="6">
    <location>
        <begin position="21"/>
        <end position="41"/>
    </location>
</feature>
<evidence type="ECO:0008006" key="9">
    <source>
        <dbReference type="Google" id="ProtNLM"/>
    </source>
</evidence>
<feature type="transmembrane region" description="Helical" evidence="6">
    <location>
        <begin position="93"/>
        <end position="111"/>
    </location>
</feature>
<proteinExistence type="predicted"/>
<feature type="transmembrane region" description="Helical" evidence="6">
    <location>
        <begin position="425"/>
        <end position="443"/>
    </location>
</feature>
<dbReference type="InterPro" id="IPR036259">
    <property type="entry name" value="MFS_trans_sf"/>
</dbReference>
<accession>A0ABR2JNV4</accession>
<sequence length="474" mass="52453">MLIEEINDEWIPLNKRDKLSIYLIFAIASVNLVPGLLFNIILTLLEPYVIKLDIKATVSTFILFGYSFTGFIVAPIIGVISDHLTFKYGRCRIFIIIGTILVAISLLHIMYCVELGELIDPKNPLKNAKIIFAISITVSFISTNVIQSPAKVLCSDVTPQSQQDLMNNICQGMSGVSPLLSNLFGAFQIYKFTNLDQEKFLLITSLAIAIVAMLISVISANEEPLKIKKEKINPFKQIYKASKVMPRPFILSIPSYLLANIASYQYQVTFSNFMGNEIFNGSNVNNADQKLIEKYQKGVSFSMMCNLMNNSVQLVYGFLNAKICQSIGMRWTMFIGNLSMGVGLLMFFFVSNKFAYFAFASLIGLGNVIYSGIPSIIVSIVVPPEELGNNLGILNCFCVIGQQLSNFGIGMALDNIIENSSRTKIGYSSIFAFLAAIASLLMTQPTLAERGMYGKITEEAVDRSFVISMIEACS</sequence>
<organism evidence="7 8">
    <name type="scientific">Tritrichomonas musculus</name>
    <dbReference type="NCBI Taxonomy" id="1915356"/>
    <lineage>
        <taxon>Eukaryota</taxon>
        <taxon>Metamonada</taxon>
        <taxon>Parabasalia</taxon>
        <taxon>Tritrichomonadida</taxon>
        <taxon>Tritrichomonadidae</taxon>
        <taxon>Tritrichomonas</taxon>
    </lineage>
</organism>
<feature type="transmembrane region" description="Helical" evidence="6">
    <location>
        <begin position="200"/>
        <end position="221"/>
    </location>
</feature>
<comment type="caution">
    <text evidence="7">The sequence shown here is derived from an EMBL/GenBank/DDBJ whole genome shotgun (WGS) entry which is preliminary data.</text>
</comment>
<evidence type="ECO:0000313" key="8">
    <source>
        <dbReference type="Proteomes" id="UP001470230"/>
    </source>
</evidence>
<dbReference type="EMBL" id="JAPFFF010000010">
    <property type="protein sequence ID" value="KAK8880504.1"/>
    <property type="molecule type" value="Genomic_DNA"/>
</dbReference>
<feature type="transmembrane region" description="Helical" evidence="6">
    <location>
        <begin position="249"/>
        <end position="266"/>
    </location>
</feature>
<keyword evidence="3 6" id="KW-0812">Transmembrane</keyword>
<keyword evidence="5 6" id="KW-0472">Membrane</keyword>
<dbReference type="PANTHER" id="PTHR19432:SF26">
    <property type="entry name" value="MAJOR FACILITATOR SUPERFAMILY (MFS) PROFILE DOMAIN-CONTAINING PROTEIN"/>
    <property type="match status" value="1"/>
</dbReference>
<evidence type="ECO:0000256" key="4">
    <source>
        <dbReference type="ARBA" id="ARBA00022989"/>
    </source>
</evidence>
<keyword evidence="2" id="KW-0813">Transport</keyword>
<evidence type="ECO:0000256" key="1">
    <source>
        <dbReference type="ARBA" id="ARBA00004141"/>
    </source>
</evidence>
<dbReference type="Proteomes" id="UP001470230">
    <property type="component" value="Unassembled WGS sequence"/>
</dbReference>
<evidence type="ECO:0000256" key="2">
    <source>
        <dbReference type="ARBA" id="ARBA00022448"/>
    </source>
</evidence>
<evidence type="ECO:0000256" key="5">
    <source>
        <dbReference type="ARBA" id="ARBA00023136"/>
    </source>
</evidence>